<dbReference type="Proteomes" id="UP000253094">
    <property type="component" value="Unassembled WGS sequence"/>
</dbReference>
<proteinExistence type="predicted"/>
<keyword evidence="2" id="KW-1185">Reference proteome</keyword>
<sequence length="104" mass="11172">MLQHRVMTSSRAPVPLTEQDRELLEAIRTPGTPENVAVQALAGQTLSPETSTSAALHTLIDVARNAVLEEVMATGYAALAAAHDDEDHAFRRAARRRTAEVAAD</sequence>
<dbReference type="AlphaFoldDB" id="A0A367EXT1"/>
<evidence type="ECO:0000313" key="2">
    <source>
        <dbReference type="Proteomes" id="UP000253094"/>
    </source>
</evidence>
<dbReference type="EMBL" id="QOIL01000028">
    <property type="protein sequence ID" value="RCG22442.1"/>
    <property type="molecule type" value="Genomic_DNA"/>
</dbReference>
<accession>A0A367EXT1</accession>
<protein>
    <submittedName>
        <fullName evidence="1">Uncharacterized protein</fullName>
    </submittedName>
</protein>
<organism evidence="1 2">
    <name type="scientific">Sphaerisporangium album</name>
    <dbReference type="NCBI Taxonomy" id="509200"/>
    <lineage>
        <taxon>Bacteria</taxon>
        <taxon>Bacillati</taxon>
        <taxon>Actinomycetota</taxon>
        <taxon>Actinomycetes</taxon>
        <taxon>Streptosporangiales</taxon>
        <taxon>Streptosporangiaceae</taxon>
        <taxon>Sphaerisporangium</taxon>
    </lineage>
</organism>
<comment type="caution">
    <text evidence="1">The sequence shown here is derived from an EMBL/GenBank/DDBJ whole genome shotgun (WGS) entry which is preliminary data.</text>
</comment>
<evidence type="ECO:0000313" key="1">
    <source>
        <dbReference type="EMBL" id="RCG22442.1"/>
    </source>
</evidence>
<gene>
    <name evidence="1" type="ORF">DQ384_35625</name>
</gene>
<reference evidence="1 2" key="1">
    <citation type="submission" date="2018-06" db="EMBL/GenBank/DDBJ databases">
        <title>Sphaerisporangium craniellae sp. nov., isolated from a marine sponge in the South China Sea.</title>
        <authorList>
            <person name="Li L."/>
        </authorList>
    </citation>
    <scope>NUCLEOTIDE SEQUENCE [LARGE SCALE GENOMIC DNA]</scope>
    <source>
        <strain evidence="1 2">CCTCC AA 208026</strain>
    </source>
</reference>
<name>A0A367EXT1_9ACTN</name>